<evidence type="ECO:0000313" key="2">
    <source>
        <dbReference type="Proteomes" id="UP001156708"/>
    </source>
</evidence>
<protein>
    <submittedName>
        <fullName evidence="1">Uncharacterized protein</fullName>
    </submittedName>
</protein>
<name>A0AA37SNA7_9PROT</name>
<comment type="caution">
    <text evidence="1">The sequence shown here is derived from an EMBL/GenBank/DDBJ whole genome shotgun (WGS) entry which is preliminary data.</text>
</comment>
<organism evidence="1 2">
    <name type="scientific">Gluconobacter sphaericus NBRC 12467</name>
    <dbReference type="NCBI Taxonomy" id="1307951"/>
    <lineage>
        <taxon>Bacteria</taxon>
        <taxon>Pseudomonadati</taxon>
        <taxon>Pseudomonadota</taxon>
        <taxon>Alphaproteobacteria</taxon>
        <taxon>Acetobacterales</taxon>
        <taxon>Acetobacteraceae</taxon>
        <taxon>Gluconobacter</taxon>
    </lineage>
</organism>
<gene>
    <name evidence="1" type="ORF">GCM10007872_31170</name>
</gene>
<dbReference type="Proteomes" id="UP001156708">
    <property type="component" value="Unassembled WGS sequence"/>
</dbReference>
<dbReference type="EMBL" id="BSNZ01000053">
    <property type="protein sequence ID" value="GLQ86204.1"/>
    <property type="molecule type" value="Genomic_DNA"/>
</dbReference>
<proteinExistence type="predicted"/>
<keyword evidence="2" id="KW-1185">Reference proteome</keyword>
<dbReference type="AlphaFoldDB" id="A0AA37SNA7"/>
<reference evidence="2" key="1">
    <citation type="journal article" date="2019" name="Int. J. Syst. Evol. Microbiol.">
        <title>The Global Catalogue of Microorganisms (GCM) 10K type strain sequencing project: providing services to taxonomists for standard genome sequencing and annotation.</title>
        <authorList>
            <consortium name="The Broad Institute Genomics Platform"/>
            <consortium name="The Broad Institute Genome Sequencing Center for Infectious Disease"/>
            <person name="Wu L."/>
            <person name="Ma J."/>
        </authorList>
    </citation>
    <scope>NUCLEOTIDE SEQUENCE [LARGE SCALE GENOMIC DNA]</scope>
    <source>
        <strain evidence="2">NBRC 12467</strain>
    </source>
</reference>
<accession>A0AA37SNA7</accession>
<evidence type="ECO:0000313" key="1">
    <source>
        <dbReference type="EMBL" id="GLQ86204.1"/>
    </source>
</evidence>
<sequence length="105" mass="12120">MHKTVVYILDPDESPAKISLPDDGRLIAEPYVHIFAQAYSQRKYWNESRQRFDPHDVLWCPSHKSTERHFEGTRLITVAHVMQAAQACLLTISNVTRTNKELGRS</sequence>